<name>G0YP51_ENTHA</name>
<dbReference type="InterPro" id="IPR016628">
    <property type="entry name" value="ATPase_SAG2001_prd"/>
</dbReference>
<dbReference type="PANTHER" id="PTHR30121">
    <property type="entry name" value="UNCHARACTERIZED PROTEIN YJGR-RELATED"/>
    <property type="match status" value="1"/>
</dbReference>
<dbReference type="Gene3D" id="3.40.50.300">
    <property type="entry name" value="P-loop containing nucleotide triphosphate hydrolases"/>
    <property type="match status" value="2"/>
</dbReference>
<dbReference type="AlphaFoldDB" id="G0YP51"/>
<keyword evidence="1" id="KW-0614">Plasmid</keyword>
<protein>
    <submittedName>
        <fullName evidence="1">Uncharacterized protein YddE</fullName>
    </submittedName>
</protein>
<dbReference type="eggNOG" id="COG0433">
    <property type="taxonomic scope" value="Bacteria"/>
</dbReference>
<gene>
    <name evidence="1" type="primary">yddE</name>
    <name evidence="1" type="ordered locus">EHR_3009</name>
</gene>
<dbReference type="KEGG" id="ehr:EHR_3009"/>
<sequence length="846" mass="97111">MLKTPERGNKMVLSIPVAKIYKNFLVTKDNEVWAYYKVPLISITGQNREKQEKHKEVLNQFFQGLKRYKDIDISLEPVSFDLERRMEELSKDFSSKYSDLSKNISERTVQILERELGLLTNERLIVGVKLSEVFSSETLKEKSLELMDQVVSRTLSLFHYQLEVDQAFFERFGMLEEMLFQRFGAVQGVRLSEQELIHHVHYPFVRGLKSALSHEPLNFNDTYSLTDTIINPHDNQGILELVTREGKSYIAILPIHKFMKNMRFNHVIERVQELPFPVEFQFKGRFVPLKGTNGLQGKSNRANKRLKNFARESQQTGDSEGKKGRFNRYILMDLDEKIEERIPIIKWQAAFVVFGSSVKQCRKRSAQLIDYCEALKVEVVNGLADQDKLFHYFLAGQKSSLFKSWVHYTTAEGIAEMMVGTNNRIGDQVGFPIGRVSTMSNVAGLKPEQIARACRKVVMFNPRLANQADIAGKASSSPHIAITGPTGGGKSFLAKLIFFYCSLLKGKGLYIDPKSEYKEWLIKVEQDPYYQKNYPLFVSYIRSFNFVTLNPDNHENHGVLDPMNYLSGANVQDTLETIFEQIYDFTDREDARTDMLRGIKQIVADKSEGKQVGLMSVLDYMLNCENQETKKSGRAIYERVEGSILELAFSRGESEGLNLNSKITILEVAGLDMPTAKENPRNYTSSQRKSVALMMCLGKFCEQFGSNRSENTFVLFDEAWIFSSSEGGRKIIKSMRRIGRSYNNMMVLITQMIQDTKTEDDSGNFGRIFAFDNPDEREDILRHMGLEVTDMNIDWLKKTPQYHCLYLDIYGRVNRMLVYCPFEEVLESLKTVNKNASGSAEEMFIS</sequence>
<dbReference type="InterPro" id="IPR051162">
    <property type="entry name" value="T4SS_component"/>
</dbReference>
<reference evidence="1" key="1">
    <citation type="submission" date="2010-12" db="EMBL/GenBank/DDBJ databases">
        <title>Sequence of the endemic plasmid pTG9790 of Enterococcus faecalis ATCC9790.</title>
        <authorList>
            <person name="Gaechter T."/>
            <person name="Wunderlin C."/>
            <person name="Schmidheini T."/>
            <person name="Solioz M."/>
        </authorList>
    </citation>
    <scope>NUCLEOTIDE SEQUENCE [LARGE SCALE GENOMIC DNA]</scope>
    <source>
        <strain evidence="1">ATCC 9790</strain>
        <plasmid evidence="1">pTG9790</plasmid>
    </source>
</reference>
<dbReference type="InterPro" id="IPR027417">
    <property type="entry name" value="P-loop_NTPase"/>
</dbReference>
<dbReference type="HOGENOM" id="CLU_016228_0_0_9"/>
<dbReference type="EMBL" id="HQ724512">
    <property type="protein sequence ID" value="AEJ87171.1"/>
    <property type="molecule type" value="Genomic_DNA"/>
</dbReference>
<proteinExistence type="predicted"/>
<dbReference type="PANTHER" id="PTHR30121:SF6">
    <property type="entry name" value="SLR6007 PROTEIN"/>
    <property type="match status" value="1"/>
</dbReference>
<dbReference type="SUPFAM" id="SSF52540">
    <property type="entry name" value="P-loop containing nucleoside triphosphate hydrolases"/>
    <property type="match status" value="1"/>
</dbReference>
<organism evidence="1 2">
    <name type="scientific">Enterococcus hirae (strain ATCC 9790 / DSM 20160 / JCM 8729 / LMG 6399 / NBRC 3181 / NCIMB 6459 / NCDO 1258 / NCTC 12367 / WDCM 00089 / R)</name>
    <dbReference type="NCBI Taxonomy" id="768486"/>
    <lineage>
        <taxon>Bacteria</taxon>
        <taxon>Bacillati</taxon>
        <taxon>Bacillota</taxon>
        <taxon>Bacilli</taxon>
        <taxon>Lactobacillales</taxon>
        <taxon>Enterococcaceae</taxon>
        <taxon>Enterococcus</taxon>
    </lineage>
</organism>
<dbReference type="PIRSF" id="PIRSF015040">
    <property type="entry name" value="ATPase_SAG2001_prd"/>
    <property type="match status" value="1"/>
</dbReference>
<accession>G0YP51</accession>
<evidence type="ECO:0000313" key="2">
    <source>
        <dbReference type="Proteomes" id="UP000002895"/>
    </source>
</evidence>
<evidence type="ECO:0000313" key="1">
    <source>
        <dbReference type="EMBL" id="AEJ87171.1"/>
    </source>
</evidence>
<dbReference type="Pfam" id="PF12846">
    <property type="entry name" value="AAA_10"/>
    <property type="match status" value="1"/>
</dbReference>
<dbReference type="Proteomes" id="UP000002895">
    <property type="component" value="Plasmid pTG9790"/>
</dbReference>
<dbReference type="PATRIC" id="fig|768486.3.peg.2741"/>
<keyword evidence="2" id="KW-1185">Reference proteome</keyword>
<geneLocation type="plasmid" evidence="1 2">
    <name>pTG9790</name>
</geneLocation>